<dbReference type="AlphaFoldDB" id="L8PK72"/>
<proteinExistence type="predicted"/>
<sequence>MIGAASYDDTGIQVQIVAALFAPGHGTAVNVRGARPAGEDEALVEEVARMLRDEGAGPLLPSG</sequence>
<dbReference type="Proteomes" id="UP000011205">
    <property type="component" value="Unassembled WGS sequence"/>
</dbReference>
<evidence type="ECO:0000313" key="1">
    <source>
        <dbReference type="EMBL" id="ELS55762.1"/>
    </source>
</evidence>
<dbReference type="EMBL" id="AMLP01000102">
    <property type="protein sequence ID" value="ELS55762.1"/>
    <property type="molecule type" value="Genomic_DNA"/>
</dbReference>
<evidence type="ECO:0000313" key="2">
    <source>
        <dbReference type="Proteomes" id="UP000011205"/>
    </source>
</evidence>
<name>L8PK72_STRVR</name>
<accession>L8PK72</accession>
<organism evidence="1 2">
    <name type="scientific">Streptomyces viridochromogenes Tue57</name>
    <dbReference type="NCBI Taxonomy" id="1160705"/>
    <lineage>
        <taxon>Bacteria</taxon>
        <taxon>Bacillati</taxon>
        <taxon>Actinomycetota</taxon>
        <taxon>Actinomycetes</taxon>
        <taxon>Kitasatosporales</taxon>
        <taxon>Streptomycetaceae</taxon>
        <taxon>Streptomyces</taxon>
    </lineage>
</organism>
<gene>
    <name evidence="1" type="ORF">STVIR_3107</name>
</gene>
<protein>
    <submittedName>
        <fullName evidence="1">Uncharacterized protein</fullName>
    </submittedName>
</protein>
<dbReference type="PATRIC" id="fig|1160705.3.peg.3084"/>
<comment type="caution">
    <text evidence="1">The sequence shown here is derived from an EMBL/GenBank/DDBJ whole genome shotgun (WGS) entry which is preliminary data.</text>
</comment>
<reference evidence="1 2" key="1">
    <citation type="journal article" date="2013" name="Genome Announc.">
        <title>Draft Genome Sequence of Streptomyces viridochromogenes Strain Tu57, Producer of Avilamycin.</title>
        <authorList>
            <person name="Gruning B.A."/>
            <person name="Erxleben A."/>
            <person name="Hahnlein A."/>
            <person name="Gunther S."/>
        </authorList>
    </citation>
    <scope>NUCLEOTIDE SEQUENCE [LARGE SCALE GENOMIC DNA]</scope>
    <source>
        <strain evidence="1 2">Tue57</strain>
    </source>
</reference>